<dbReference type="CDD" id="cd00761">
    <property type="entry name" value="Glyco_tranf_GTA_type"/>
    <property type="match status" value="1"/>
</dbReference>
<comment type="caution">
    <text evidence="2">The sequence shown here is derived from an EMBL/GenBank/DDBJ whole genome shotgun (WGS) entry which is preliminary data.</text>
</comment>
<dbReference type="AlphaFoldDB" id="A0A8E0NBL3"/>
<proteinExistence type="predicted"/>
<dbReference type="PANTHER" id="PTHR43685:SF11">
    <property type="entry name" value="GLYCOSYLTRANSFERASE TAGX-RELATED"/>
    <property type="match status" value="1"/>
</dbReference>
<keyword evidence="3" id="KW-1185">Reference proteome</keyword>
<name>A0A8E0NBL3_9CAUL</name>
<accession>A0A8E0NBL3</accession>
<dbReference type="InterPro" id="IPR001173">
    <property type="entry name" value="Glyco_trans_2-like"/>
</dbReference>
<evidence type="ECO:0000259" key="1">
    <source>
        <dbReference type="Pfam" id="PF00535"/>
    </source>
</evidence>
<dbReference type="EMBL" id="BATC01000025">
    <property type="protein sequence ID" value="GAD59361.1"/>
    <property type="molecule type" value="Genomic_DNA"/>
</dbReference>
<dbReference type="PANTHER" id="PTHR43685">
    <property type="entry name" value="GLYCOSYLTRANSFERASE"/>
    <property type="match status" value="1"/>
</dbReference>
<evidence type="ECO:0000313" key="2">
    <source>
        <dbReference type="EMBL" id="GAD59361.1"/>
    </source>
</evidence>
<organism evidence="2 3">
    <name type="scientific">Brevundimonas abyssalis TAR-001</name>
    <dbReference type="NCBI Taxonomy" id="1391729"/>
    <lineage>
        <taxon>Bacteria</taxon>
        <taxon>Pseudomonadati</taxon>
        <taxon>Pseudomonadota</taxon>
        <taxon>Alphaproteobacteria</taxon>
        <taxon>Caulobacterales</taxon>
        <taxon>Caulobacteraceae</taxon>
        <taxon>Brevundimonas</taxon>
    </lineage>
</organism>
<protein>
    <recommendedName>
        <fullName evidence="1">Glycosyltransferase 2-like domain-containing protein</fullName>
    </recommendedName>
</protein>
<feature type="domain" description="Glycosyltransferase 2-like" evidence="1">
    <location>
        <begin position="196"/>
        <end position="303"/>
    </location>
</feature>
<dbReference type="Pfam" id="PF00535">
    <property type="entry name" value="Glycos_transf_2"/>
    <property type="match status" value="1"/>
</dbReference>
<dbReference type="InterPro" id="IPR029044">
    <property type="entry name" value="Nucleotide-diphossugar_trans"/>
</dbReference>
<gene>
    <name evidence="2" type="ORF">MBEBAB_1611</name>
</gene>
<reference evidence="3" key="1">
    <citation type="journal article" date="2013" name="Genome Announc.">
        <title>Draft Genome Sequence of the Dimorphic Prosthecate Bacterium Brevundimonas abyssalis TAR-001T.</title>
        <authorList>
            <person name="Tsubouchi T."/>
            <person name="Nishi S."/>
            <person name="Usui K."/>
            <person name="Shimane Y."/>
            <person name="Takaki Y."/>
            <person name="Maruyama T."/>
            <person name="Hatada Y."/>
        </authorList>
    </citation>
    <scope>NUCLEOTIDE SEQUENCE [LARGE SCALE GENOMIC DNA]</scope>
    <source>
        <strain evidence="3">TAR-001</strain>
    </source>
</reference>
<dbReference type="Proteomes" id="UP000016569">
    <property type="component" value="Unassembled WGS sequence"/>
</dbReference>
<dbReference type="Gene3D" id="3.90.550.10">
    <property type="entry name" value="Spore Coat Polysaccharide Biosynthesis Protein SpsA, Chain A"/>
    <property type="match status" value="1"/>
</dbReference>
<sequence>MSGLMNPIARLLIRQRRRSAALAMGALRDPVALSRLELHRLAARALDRDPAAARAFPVERIRSLTATGRAGEALDFARTLAPRPEHDLALALSAFDPALALTKYAGPDASLRAALMLAAGCEDDARRALDTASGPQAAFLRASLDRHDPARAGPAWRDGFSAWSLSPPEPVDPALPVSVVNARADGSLAVDGPLISVIMPSRNASRWVAAAVRSVLDQSWRNLEFLFVDDASTDDNADRALAAADGDPRFTLIRQSARGGAYTARNAALARAKGHWVAVQDSDEWAHPDRLARQVAEMRARRLTAHSGRSLRVDAEGEIHARGVWPLTRWAPSTLMFERAPVMERAGYFHQVLSGADNEYWWRLVQLFGPRRAAISRTPLILGAWRADSLTGAKDSGFGAGGFNLDRLIYWERWSFWHARNLRTPEVLRLEAGAQPFRSPKKIVL</sequence>
<evidence type="ECO:0000313" key="3">
    <source>
        <dbReference type="Proteomes" id="UP000016569"/>
    </source>
</evidence>
<dbReference type="SUPFAM" id="SSF53448">
    <property type="entry name" value="Nucleotide-diphospho-sugar transferases"/>
    <property type="match status" value="1"/>
</dbReference>
<dbReference type="InterPro" id="IPR050834">
    <property type="entry name" value="Glycosyltransf_2"/>
</dbReference>